<organism evidence="1 2">
    <name type="scientific">Polyplosphaeria fusca</name>
    <dbReference type="NCBI Taxonomy" id="682080"/>
    <lineage>
        <taxon>Eukaryota</taxon>
        <taxon>Fungi</taxon>
        <taxon>Dikarya</taxon>
        <taxon>Ascomycota</taxon>
        <taxon>Pezizomycotina</taxon>
        <taxon>Dothideomycetes</taxon>
        <taxon>Pleosporomycetidae</taxon>
        <taxon>Pleosporales</taxon>
        <taxon>Tetraplosphaeriaceae</taxon>
        <taxon>Polyplosphaeria</taxon>
    </lineage>
</organism>
<dbReference type="EMBL" id="ML996103">
    <property type="protein sequence ID" value="KAF2739683.1"/>
    <property type="molecule type" value="Genomic_DNA"/>
</dbReference>
<reference evidence="1" key="1">
    <citation type="journal article" date="2020" name="Stud. Mycol.">
        <title>101 Dothideomycetes genomes: a test case for predicting lifestyles and emergence of pathogens.</title>
        <authorList>
            <person name="Haridas S."/>
            <person name="Albert R."/>
            <person name="Binder M."/>
            <person name="Bloem J."/>
            <person name="Labutti K."/>
            <person name="Salamov A."/>
            <person name="Andreopoulos B."/>
            <person name="Baker S."/>
            <person name="Barry K."/>
            <person name="Bills G."/>
            <person name="Bluhm B."/>
            <person name="Cannon C."/>
            <person name="Castanera R."/>
            <person name="Culley D."/>
            <person name="Daum C."/>
            <person name="Ezra D."/>
            <person name="Gonzalez J."/>
            <person name="Henrissat B."/>
            <person name="Kuo A."/>
            <person name="Liang C."/>
            <person name="Lipzen A."/>
            <person name="Lutzoni F."/>
            <person name="Magnuson J."/>
            <person name="Mondo S."/>
            <person name="Nolan M."/>
            <person name="Ohm R."/>
            <person name="Pangilinan J."/>
            <person name="Park H.-J."/>
            <person name="Ramirez L."/>
            <person name="Alfaro M."/>
            <person name="Sun H."/>
            <person name="Tritt A."/>
            <person name="Yoshinaga Y."/>
            <person name="Zwiers L.-H."/>
            <person name="Turgeon B."/>
            <person name="Goodwin S."/>
            <person name="Spatafora J."/>
            <person name="Crous P."/>
            <person name="Grigoriev I."/>
        </authorList>
    </citation>
    <scope>NUCLEOTIDE SEQUENCE</scope>
    <source>
        <strain evidence="1">CBS 125425</strain>
    </source>
</reference>
<protein>
    <submittedName>
        <fullName evidence="1">Uncharacterized protein</fullName>
    </submittedName>
</protein>
<evidence type="ECO:0000313" key="2">
    <source>
        <dbReference type="Proteomes" id="UP000799444"/>
    </source>
</evidence>
<keyword evidence="2" id="KW-1185">Reference proteome</keyword>
<sequence length="89" mass="10241">MTVFSTHELLRENKRRIHDCCSYCVVRSALRLRYRSQLPSPSMRVDGRKCLEERSQRTVFISILRNPLKVISTSSSLPTTTARDLSSTP</sequence>
<dbReference type="AlphaFoldDB" id="A0A9P4R5I2"/>
<gene>
    <name evidence="1" type="ORF">EJ04DRAFT_286663</name>
</gene>
<accession>A0A9P4R5I2</accession>
<evidence type="ECO:0000313" key="1">
    <source>
        <dbReference type="EMBL" id="KAF2739683.1"/>
    </source>
</evidence>
<dbReference type="Proteomes" id="UP000799444">
    <property type="component" value="Unassembled WGS sequence"/>
</dbReference>
<name>A0A9P4R5I2_9PLEO</name>
<comment type="caution">
    <text evidence="1">The sequence shown here is derived from an EMBL/GenBank/DDBJ whole genome shotgun (WGS) entry which is preliminary data.</text>
</comment>
<proteinExistence type="predicted"/>